<evidence type="ECO:0000259" key="6">
    <source>
        <dbReference type="PROSITE" id="PS51900"/>
    </source>
</evidence>
<evidence type="ECO:0000256" key="4">
    <source>
        <dbReference type="PROSITE-ProRule" id="PRU01248"/>
    </source>
</evidence>
<dbReference type="InterPro" id="IPR044068">
    <property type="entry name" value="CB"/>
</dbReference>
<dbReference type="InterPro" id="IPR011010">
    <property type="entry name" value="DNA_brk_join_enz"/>
</dbReference>
<comment type="caution">
    <text evidence="7">The sequence shown here is derived from an EMBL/GenBank/DDBJ whole genome shotgun (WGS) entry which is preliminary data.</text>
</comment>
<comment type="similarity">
    <text evidence="1">Belongs to the 'phage' integrase family.</text>
</comment>
<dbReference type="InterPro" id="IPR013762">
    <property type="entry name" value="Integrase-like_cat_sf"/>
</dbReference>
<name>A0ABR9MXL8_9MICO</name>
<dbReference type="EMBL" id="JADAQT010000078">
    <property type="protein sequence ID" value="MBE1876122.1"/>
    <property type="molecule type" value="Genomic_DNA"/>
</dbReference>
<evidence type="ECO:0000259" key="5">
    <source>
        <dbReference type="PROSITE" id="PS51898"/>
    </source>
</evidence>
<dbReference type="Pfam" id="PF26003">
    <property type="entry name" value="Integrase_N_phage"/>
    <property type="match status" value="1"/>
</dbReference>
<dbReference type="InterPro" id="IPR002104">
    <property type="entry name" value="Integrase_catalytic"/>
</dbReference>
<evidence type="ECO:0000256" key="3">
    <source>
        <dbReference type="ARBA" id="ARBA00023172"/>
    </source>
</evidence>
<keyword evidence="3" id="KW-0233">DNA recombination</keyword>
<dbReference type="InterPro" id="IPR050090">
    <property type="entry name" value="Tyrosine_recombinase_XerCD"/>
</dbReference>
<dbReference type="PROSITE" id="PS51900">
    <property type="entry name" value="CB"/>
    <property type="match status" value="1"/>
</dbReference>
<protein>
    <submittedName>
        <fullName evidence="7">Site-specific integrase</fullName>
    </submittedName>
</protein>
<dbReference type="Gene3D" id="1.10.150.130">
    <property type="match status" value="1"/>
</dbReference>
<evidence type="ECO:0000313" key="8">
    <source>
        <dbReference type="Proteomes" id="UP000625527"/>
    </source>
</evidence>
<dbReference type="SUPFAM" id="SSF56349">
    <property type="entry name" value="DNA breaking-rejoining enzymes"/>
    <property type="match status" value="1"/>
</dbReference>
<proteinExistence type="inferred from homology"/>
<dbReference type="RefSeq" id="WP_192862683.1">
    <property type="nucleotide sequence ID" value="NZ_JADAQT010000078.1"/>
</dbReference>
<evidence type="ECO:0000256" key="2">
    <source>
        <dbReference type="ARBA" id="ARBA00023125"/>
    </source>
</evidence>
<reference evidence="7 8" key="1">
    <citation type="submission" date="2020-10" db="EMBL/GenBank/DDBJ databases">
        <title>Myceligenerans pegani sp. nov., an endophytic actinomycete isolated from Peganum harmala L. in Xinjiang, China.</title>
        <authorList>
            <person name="Xin L."/>
        </authorList>
    </citation>
    <scope>NUCLEOTIDE SEQUENCE [LARGE SCALE GENOMIC DNA]</scope>
    <source>
        <strain evidence="7 8">TRM65318</strain>
    </source>
</reference>
<dbReference type="Pfam" id="PF00589">
    <property type="entry name" value="Phage_integrase"/>
    <property type="match status" value="1"/>
</dbReference>
<dbReference type="InterPro" id="IPR010998">
    <property type="entry name" value="Integrase_recombinase_N"/>
</dbReference>
<organism evidence="7 8">
    <name type="scientific">Myceligenerans pegani</name>
    <dbReference type="NCBI Taxonomy" id="2776917"/>
    <lineage>
        <taxon>Bacteria</taxon>
        <taxon>Bacillati</taxon>
        <taxon>Actinomycetota</taxon>
        <taxon>Actinomycetes</taxon>
        <taxon>Micrococcales</taxon>
        <taxon>Promicromonosporaceae</taxon>
        <taxon>Myceligenerans</taxon>
    </lineage>
</organism>
<sequence>MASIKKRPNGKYRARYRDEAKKEHSRHFDRKADAQRWLDEVTATIVTGIYADPRAGRITFKTYFDQWSERQVWVGGTDRAMQLAVSSTTFTDHPMKSIQRSHIEGWIKRMTRNGLAPGTVKTRYNNVRSVFRAATRDRVIGVDPTVGVTLPRQRRSEHALQIPTAEQVGKLIGAADEEFAPFIALCAFAGLRLGEAAGTKSGDIEFLGRVLHVRRQIQRENGGKIEIRLPKYGSERDIAIPDELTALISAHIKQFGTHGDDWLFVGAGEDPPHQNTVGYRWRKAVKKSGVTGFTLHDLRHFYASGLIAENCDVVTVQRALGHASAKTTLETYAHLWPNANDRTRNAARSLMRSALSTADTRLQAQ</sequence>
<dbReference type="CDD" id="cd01189">
    <property type="entry name" value="INT_ICEBs1_C_like"/>
    <property type="match status" value="1"/>
</dbReference>
<evidence type="ECO:0000313" key="7">
    <source>
        <dbReference type="EMBL" id="MBE1876122.1"/>
    </source>
</evidence>
<dbReference type="PANTHER" id="PTHR30349:SF64">
    <property type="entry name" value="PROPHAGE INTEGRASE INTD-RELATED"/>
    <property type="match status" value="1"/>
</dbReference>
<dbReference type="PROSITE" id="PS51898">
    <property type="entry name" value="TYR_RECOMBINASE"/>
    <property type="match status" value="1"/>
</dbReference>
<dbReference type="PANTHER" id="PTHR30349">
    <property type="entry name" value="PHAGE INTEGRASE-RELATED"/>
    <property type="match status" value="1"/>
</dbReference>
<dbReference type="Proteomes" id="UP000625527">
    <property type="component" value="Unassembled WGS sequence"/>
</dbReference>
<feature type="domain" description="Tyr recombinase" evidence="5">
    <location>
        <begin position="158"/>
        <end position="348"/>
    </location>
</feature>
<keyword evidence="8" id="KW-1185">Reference proteome</keyword>
<accession>A0ABR9MXL8</accession>
<evidence type="ECO:0000256" key="1">
    <source>
        <dbReference type="ARBA" id="ARBA00008857"/>
    </source>
</evidence>
<dbReference type="Gene3D" id="1.10.443.10">
    <property type="entry name" value="Intergrase catalytic core"/>
    <property type="match status" value="1"/>
</dbReference>
<keyword evidence="2 4" id="KW-0238">DNA-binding</keyword>
<gene>
    <name evidence="7" type="ORF">IHE71_10425</name>
</gene>
<feature type="domain" description="Core-binding (CB)" evidence="6">
    <location>
        <begin position="58"/>
        <end position="135"/>
    </location>
</feature>
<dbReference type="InterPro" id="IPR058717">
    <property type="entry name" value="Phage_L5_Integrase_N"/>
</dbReference>